<protein>
    <recommendedName>
        <fullName evidence="4">Alkaline proteinase inhibitor/ Outer membrane lipoprotein Omp19 domain-containing protein</fullName>
    </recommendedName>
</protein>
<keyword evidence="3" id="KW-1185">Reference proteome</keyword>
<dbReference type="RefSeq" id="WP_371392893.1">
    <property type="nucleotide sequence ID" value="NZ_CP163421.1"/>
</dbReference>
<gene>
    <name evidence="2" type="ORF">ACFPB0_14405</name>
</gene>
<dbReference type="Gene3D" id="2.40.128.10">
    <property type="match status" value="1"/>
</dbReference>
<evidence type="ECO:0008006" key="4">
    <source>
        <dbReference type="Google" id="ProtNLM"/>
    </source>
</evidence>
<evidence type="ECO:0000313" key="2">
    <source>
        <dbReference type="EMBL" id="MFC4726481.1"/>
    </source>
</evidence>
<reference evidence="3" key="1">
    <citation type="journal article" date="2019" name="Int. J. Syst. Evol. Microbiol.">
        <title>The Global Catalogue of Microorganisms (GCM) 10K type strain sequencing project: providing services to taxonomists for standard genome sequencing and annotation.</title>
        <authorList>
            <consortium name="The Broad Institute Genomics Platform"/>
            <consortium name="The Broad Institute Genome Sequencing Center for Infectious Disease"/>
            <person name="Wu L."/>
            <person name="Ma J."/>
        </authorList>
    </citation>
    <scope>NUCLEOTIDE SEQUENCE [LARGE SCALE GENOMIC DNA]</scope>
    <source>
        <strain evidence="3">CCUG 62981</strain>
    </source>
</reference>
<comment type="caution">
    <text evidence="2">The sequence shown here is derived from an EMBL/GenBank/DDBJ whole genome shotgun (WGS) entry which is preliminary data.</text>
</comment>
<keyword evidence="1" id="KW-0732">Signal</keyword>
<feature type="signal peptide" evidence="1">
    <location>
        <begin position="1"/>
        <end position="20"/>
    </location>
</feature>
<evidence type="ECO:0000256" key="1">
    <source>
        <dbReference type="SAM" id="SignalP"/>
    </source>
</evidence>
<accession>A0ABV9NDS3</accession>
<organism evidence="2 3">
    <name type="scientific">Glycocaulis abyssi</name>
    <dbReference type="NCBI Taxonomy" id="1433403"/>
    <lineage>
        <taxon>Bacteria</taxon>
        <taxon>Pseudomonadati</taxon>
        <taxon>Pseudomonadota</taxon>
        <taxon>Alphaproteobacteria</taxon>
        <taxon>Maricaulales</taxon>
        <taxon>Maricaulaceae</taxon>
        <taxon>Glycocaulis</taxon>
    </lineage>
</organism>
<sequence>MSLLVALLLAAQTPQGSAIAGNYTATAEDGTQCALVLMPPARRPQGAMALMAGAAGLAAVSPECELEIAETMFWQFEEDEGGHLIFVDAAGDTLFAGERANANSPWQGAMSDGARIRLERNR</sequence>
<dbReference type="Proteomes" id="UP001596024">
    <property type="component" value="Unassembled WGS sequence"/>
</dbReference>
<proteinExistence type="predicted"/>
<name>A0ABV9NDS3_9PROT</name>
<evidence type="ECO:0000313" key="3">
    <source>
        <dbReference type="Proteomes" id="UP001596024"/>
    </source>
</evidence>
<dbReference type="EMBL" id="JBHSGQ010000014">
    <property type="protein sequence ID" value="MFC4726481.1"/>
    <property type="molecule type" value="Genomic_DNA"/>
</dbReference>
<feature type="chain" id="PRO_5045180957" description="Alkaline proteinase inhibitor/ Outer membrane lipoprotein Omp19 domain-containing protein" evidence="1">
    <location>
        <begin position="21"/>
        <end position="122"/>
    </location>
</feature>